<sequence length="340" mass="34980">TGLTVNGTIDSGNITSTDTVDTQTLQVDLDATVDGDAIIGDTLTVNNDGGDDEGLIIKGGGTNPFSNNKPGWIGFGREPGSIVGYMFATTTSFNFQLTKPADGTDIGIINFNLNSGLIRCADLTFNAANPDIIGFDTDGVLSITAGNTTILGGNIKLYGDTHSTLASDIELYSNATLVLSYDADETNWDFDGENVIGMGTVDSGAITSSGLGTFQSLLINETYTASQNAVDVTVMFQPASAAQNLIAMNFQPSLTNSTEDVSSLQGVNGSVVLSPGNTYDGTLTNATCFAGKLTLAGGGSRDPTVTNAIIFAGGPASFTLGGPNKVIIDNYIGLSLSNIT</sequence>
<name>A0A0F8WP44_9ZZZZ</name>
<gene>
    <name evidence="1" type="ORF">LCGC14_3128750</name>
</gene>
<reference evidence="1" key="1">
    <citation type="journal article" date="2015" name="Nature">
        <title>Complex archaea that bridge the gap between prokaryotes and eukaryotes.</title>
        <authorList>
            <person name="Spang A."/>
            <person name="Saw J.H."/>
            <person name="Jorgensen S.L."/>
            <person name="Zaremba-Niedzwiedzka K."/>
            <person name="Martijn J."/>
            <person name="Lind A.E."/>
            <person name="van Eijk R."/>
            <person name="Schleper C."/>
            <person name="Guy L."/>
            <person name="Ettema T.J."/>
        </authorList>
    </citation>
    <scope>NUCLEOTIDE SEQUENCE</scope>
</reference>
<accession>A0A0F8WP44</accession>
<dbReference type="AlphaFoldDB" id="A0A0F8WP44"/>
<comment type="caution">
    <text evidence="1">The sequence shown here is derived from an EMBL/GenBank/DDBJ whole genome shotgun (WGS) entry which is preliminary data.</text>
</comment>
<feature type="non-terminal residue" evidence="1">
    <location>
        <position position="340"/>
    </location>
</feature>
<evidence type="ECO:0000313" key="1">
    <source>
        <dbReference type="EMBL" id="KKK50065.1"/>
    </source>
</evidence>
<organism evidence="1">
    <name type="scientific">marine sediment metagenome</name>
    <dbReference type="NCBI Taxonomy" id="412755"/>
    <lineage>
        <taxon>unclassified sequences</taxon>
        <taxon>metagenomes</taxon>
        <taxon>ecological metagenomes</taxon>
    </lineage>
</organism>
<feature type="non-terminal residue" evidence="1">
    <location>
        <position position="1"/>
    </location>
</feature>
<dbReference type="EMBL" id="LAZR01068209">
    <property type="protein sequence ID" value="KKK50065.1"/>
    <property type="molecule type" value="Genomic_DNA"/>
</dbReference>
<protein>
    <submittedName>
        <fullName evidence="1">Uncharacterized protein</fullName>
    </submittedName>
</protein>
<proteinExistence type="predicted"/>